<evidence type="ECO:0008006" key="4">
    <source>
        <dbReference type="Google" id="ProtNLM"/>
    </source>
</evidence>
<feature type="region of interest" description="Disordered" evidence="1">
    <location>
        <begin position="1"/>
        <end position="48"/>
    </location>
</feature>
<name>A0A382A9R7_9ZZZZ</name>
<feature type="compositionally biased region" description="Basic and acidic residues" evidence="1">
    <location>
        <begin position="203"/>
        <end position="212"/>
    </location>
</feature>
<keyword evidence="2" id="KW-1133">Transmembrane helix</keyword>
<feature type="compositionally biased region" description="Basic and acidic residues" evidence="1">
    <location>
        <begin position="33"/>
        <end position="43"/>
    </location>
</feature>
<feature type="non-terminal residue" evidence="3">
    <location>
        <position position="1"/>
    </location>
</feature>
<feature type="compositionally biased region" description="Basic and acidic residues" evidence="1">
    <location>
        <begin position="1"/>
        <end position="14"/>
    </location>
</feature>
<dbReference type="AlphaFoldDB" id="A0A382A9R7"/>
<organism evidence="3">
    <name type="scientific">marine metagenome</name>
    <dbReference type="NCBI Taxonomy" id="408172"/>
    <lineage>
        <taxon>unclassified sequences</taxon>
        <taxon>metagenomes</taxon>
        <taxon>ecological metagenomes</taxon>
    </lineage>
</organism>
<feature type="transmembrane region" description="Helical" evidence="2">
    <location>
        <begin position="74"/>
        <end position="103"/>
    </location>
</feature>
<dbReference type="EMBL" id="UINC01024345">
    <property type="protein sequence ID" value="SVA97787.1"/>
    <property type="molecule type" value="Genomic_DNA"/>
</dbReference>
<protein>
    <recommendedName>
        <fullName evidence="4">DUF304 domain-containing protein</fullName>
    </recommendedName>
</protein>
<keyword evidence="2" id="KW-0472">Membrane</keyword>
<feature type="region of interest" description="Disordered" evidence="1">
    <location>
        <begin position="192"/>
        <end position="229"/>
    </location>
</feature>
<gene>
    <name evidence="3" type="ORF">METZ01_LOCUS150641</name>
</gene>
<accession>A0A382A9R7</accession>
<proteinExistence type="predicted"/>
<evidence type="ECO:0000256" key="2">
    <source>
        <dbReference type="SAM" id="Phobius"/>
    </source>
</evidence>
<sequence>VNDEDKNRQSDTFKNKSSNGESDEELNQNQDSPRNEKSERDETTPVNSIEVESVPEDVILYRQSHWAWLMPSSLWIGGLSVVVFFDFLTMGFIPLLLAIGIAAPRYFRWRQTTYYLSEDSLYLTMVGLPIIQKKRTFRLAFDTMVQLDPRFGYFGRTLGYAEVGIIFDDKRMARLGYMANYGDFISHITDRTSLPGSSEDQDSEKYEVKSEMIDSSEEIEGGNQKSGTD</sequence>
<reference evidence="3" key="1">
    <citation type="submission" date="2018-05" db="EMBL/GenBank/DDBJ databases">
        <authorList>
            <person name="Lanie J.A."/>
            <person name="Ng W.-L."/>
            <person name="Kazmierczak K.M."/>
            <person name="Andrzejewski T.M."/>
            <person name="Davidsen T.M."/>
            <person name="Wayne K.J."/>
            <person name="Tettelin H."/>
            <person name="Glass J.I."/>
            <person name="Rusch D."/>
            <person name="Podicherti R."/>
            <person name="Tsui H.-C.T."/>
            <person name="Winkler M.E."/>
        </authorList>
    </citation>
    <scope>NUCLEOTIDE SEQUENCE</scope>
</reference>
<keyword evidence="2" id="KW-0812">Transmembrane</keyword>
<evidence type="ECO:0000256" key="1">
    <source>
        <dbReference type="SAM" id="MobiDB-lite"/>
    </source>
</evidence>
<evidence type="ECO:0000313" key="3">
    <source>
        <dbReference type="EMBL" id="SVA97787.1"/>
    </source>
</evidence>